<feature type="region of interest" description="Disordered" evidence="6">
    <location>
        <begin position="225"/>
        <end position="312"/>
    </location>
</feature>
<comment type="subcellular location">
    <subcellularLocation>
        <location evidence="1">Nucleus</location>
    </subcellularLocation>
</comment>
<dbReference type="InterPro" id="IPR051431">
    <property type="entry name" value="TFIID_subunit_9"/>
</dbReference>
<keyword evidence="4" id="KW-0804">Transcription</keyword>
<dbReference type="FunFam" id="1.10.20.10:FF:000018">
    <property type="entry name" value="Transcription initiation factor TFIID subunit 9"/>
    <property type="match status" value="1"/>
</dbReference>
<dbReference type="GO" id="GO:0000124">
    <property type="term" value="C:SAGA complex"/>
    <property type="evidence" value="ECO:0007669"/>
    <property type="project" value="TreeGrafter"/>
</dbReference>
<dbReference type="InterPro" id="IPR009072">
    <property type="entry name" value="Histone-fold"/>
</dbReference>
<dbReference type="GO" id="GO:0005669">
    <property type="term" value="C:transcription factor TFIID complex"/>
    <property type="evidence" value="ECO:0007669"/>
    <property type="project" value="TreeGrafter"/>
</dbReference>
<reference evidence="7" key="1">
    <citation type="journal article" date="2014" name="PLoS Negl. Trop. Dis.">
        <title>An updated insight into the Sialotranscriptome of Triatoma infestans: developmental stage and geographic variations.</title>
        <authorList>
            <person name="Schwarz A."/>
            <person name="Medrano-Mercado N."/>
            <person name="Schaub G.A."/>
            <person name="Struchiner C.J."/>
            <person name="Bargues M.D."/>
            <person name="Levy M.Z."/>
            <person name="Ribeiro J.M."/>
        </authorList>
    </citation>
    <scope>NUCLEOTIDE SEQUENCE</scope>
    <source>
        <strain evidence="7">Chile</strain>
        <tissue evidence="7">Salivary glands</tissue>
    </source>
</reference>
<evidence type="ECO:0000256" key="2">
    <source>
        <dbReference type="ARBA" id="ARBA00007646"/>
    </source>
</evidence>
<dbReference type="CDD" id="cd07979">
    <property type="entry name" value="HFD_TAF9"/>
    <property type="match status" value="1"/>
</dbReference>
<feature type="non-terminal residue" evidence="7">
    <location>
        <position position="1"/>
    </location>
</feature>
<keyword evidence="3" id="KW-0805">Transcription regulation</keyword>
<sequence>KLKMASQTKQCPKDGLVIISMLKELGISNYEPRVVNQLLEFATKYVSCVLDDARAFANHSKKKTIDVDDIKLAIGMQMEKVFTTPPPRDLLLEVARSKNSIPLPIVKPHCGIRLPPDRHCFSACNYKLKTNTKKGPEKVKYNLSSSTGGLNQINSNVNNEPPLKIAKTSTGLSTGNVVANNVNTSSVPVVKRTATNNVARSQAITAVAKQLIAKPIIKLTTNPVMTNSQQQSQQQQQQQQQSQQQVHTAKARIQVTPGGGSNTGVSTVANTNIGQQQMQGQHIQQSQPSPHQVEVKLEPSDNTSSSSSVLSTGEQLLGIKRKREEEFGGLENHWRRLVIAVPQSSSSTYKVNRAKSMSWHSPKS</sequence>
<dbReference type="Gene3D" id="1.10.20.10">
    <property type="entry name" value="Histone, subunit A"/>
    <property type="match status" value="1"/>
</dbReference>
<protein>
    <submittedName>
        <fullName evidence="7">Putative transcription initiation factor tfiid</fullName>
    </submittedName>
</protein>
<organism evidence="7">
    <name type="scientific">Triatoma infestans</name>
    <name type="common">Assassin bug</name>
    <dbReference type="NCBI Taxonomy" id="30076"/>
    <lineage>
        <taxon>Eukaryota</taxon>
        <taxon>Metazoa</taxon>
        <taxon>Ecdysozoa</taxon>
        <taxon>Arthropoda</taxon>
        <taxon>Hexapoda</taxon>
        <taxon>Insecta</taxon>
        <taxon>Pterygota</taxon>
        <taxon>Neoptera</taxon>
        <taxon>Paraneoptera</taxon>
        <taxon>Hemiptera</taxon>
        <taxon>Heteroptera</taxon>
        <taxon>Panheteroptera</taxon>
        <taxon>Cimicomorpha</taxon>
        <taxon>Reduviidae</taxon>
        <taxon>Triatominae</taxon>
        <taxon>Triatoma</taxon>
    </lineage>
</organism>
<feature type="compositionally biased region" description="Polar residues" evidence="6">
    <location>
        <begin position="263"/>
        <end position="272"/>
    </location>
</feature>
<dbReference type="AlphaFoldDB" id="A0A023F2Q8"/>
<feature type="region of interest" description="Disordered" evidence="6">
    <location>
        <begin position="344"/>
        <end position="364"/>
    </location>
</feature>
<feature type="compositionally biased region" description="Low complexity" evidence="6">
    <location>
        <begin position="273"/>
        <end position="292"/>
    </location>
</feature>
<dbReference type="GO" id="GO:0003743">
    <property type="term" value="F:translation initiation factor activity"/>
    <property type="evidence" value="ECO:0007669"/>
    <property type="project" value="UniProtKB-KW"/>
</dbReference>
<feature type="compositionally biased region" description="Low complexity" evidence="6">
    <location>
        <begin position="300"/>
        <end position="311"/>
    </location>
</feature>
<evidence type="ECO:0000313" key="7">
    <source>
        <dbReference type="EMBL" id="JAC15319.1"/>
    </source>
</evidence>
<evidence type="ECO:0000256" key="1">
    <source>
        <dbReference type="ARBA" id="ARBA00004123"/>
    </source>
</evidence>
<evidence type="ECO:0000256" key="3">
    <source>
        <dbReference type="ARBA" id="ARBA00023015"/>
    </source>
</evidence>
<comment type="similarity">
    <text evidence="2">Belongs to the TAF9 family.</text>
</comment>
<evidence type="ECO:0000256" key="4">
    <source>
        <dbReference type="ARBA" id="ARBA00023163"/>
    </source>
</evidence>
<dbReference type="PANTHER" id="PTHR48068:SF4">
    <property type="entry name" value="TATA-BOX BINDING PROTEIN ASSOCIATED FACTOR 9"/>
    <property type="match status" value="1"/>
</dbReference>
<dbReference type="InterPro" id="IPR003162">
    <property type="entry name" value="TFIID-31"/>
</dbReference>
<dbReference type="EMBL" id="GBBI01003393">
    <property type="protein sequence ID" value="JAC15319.1"/>
    <property type="molecule type" value="mRNA"/>
</dbReference>
<dbReference type="SUPFAM" id="SSF47113">
    <property type="entry name" value="Histone-fold"/>
    <property type="match status" value="1"/>
</dbReference>
<evidence type="ECO:0000256" key="5">
    <source>
        <dbReference type="ARBA" id="ARBA00023242"/>
    </source>
</evidence>
<accession>A0A023F2Q8</accession>
<dbReference type="GO" id="GO:0003713">
    <property type="term" value="F:transcription coactivator activity"/>
    <property type="evidence" value="ECO:0007669"/>
    <property type="project" value="TreeGrafter"/>
</dbReference>
<dbReference type="GO" id="GO:0051123">
    <property type="term" value="P:RNA polymerase II preinitiation complex assembly"/>
    <property type="evidence" value="ECO:0007669"/>
    <property type="project" value="TreeGrafter"/>
</dbReference>
<keyword evidence="5" id="KW-0539">Nucleus</keyword>
<dbReference type="GO" id="GO:0016251">
    <property type="term" value="F:RNA polymerase II general transcription initiation factor activity"/>
    <property type="evidence" value="ECO:0007669"/>
    <property type="project" value="TreeGrafter"/>
</dbReference>
<dbReference type="GO" id="GO:0046982">
    <property type="term" value="F:protein heterodimerization activity"/>
    <property type="evidence" value="ECO:0007669"/>
    <property type="project" value="InterPro"/>
</dbReference>
<keyword evidence="7" id="KW-0648">Protein biosynthesis</keyword>
<name>A0A023F2Q8_TRIIF</name>
<proteinExistence type="evidence at transcript level"/>
<dbReference type="PANTHER" id="PTHR48068">
    <property type="entry name" value="TAF9 RNA POLYMERASE II, TATA BOX-BINDING PROTEIN (TBP)-ASSOCIATED FACTOR"/>
    <property type="match status" value="1"/>
</dbReference>
<evidence type="ECO:0000256" key="6">
    <source>
        <dbReference type="SAM" id="MobiDB-lite"/>
    </source>
</evidence>
<feature type="compositionally biased region" description="Low complexity" evidence="6">
    <location>
        <begin position="228"/>
        <end position="245"/>
    </location>
</feature>
<keyword evidence="7" id="KW-0396">Initiation factor</keyword>
<dbReference type="Pfam" id="PF02291">
    <property type="entry name" value="TFIID-31kDa"/>
    <property type="match status" value="1"/>
</dbReference>